<dbReference type="AlphaFoldDB" id="A0A1E1MCK5"/>
<reference evidence="3" key="1">
    <citation type="submission" date="2016-03" db="EMBL/GenBank/DDBJ databases">
        <authorList>
            <person name="Guldener U."/>
        </authorList>
    </citation>
    <scope>NUCLEOTIDE SEQUENCE [LARGE SCALE GENOMIC DNA]</scope>
</reference>
<organism evidence="2 3">
    <name type="scientific">Rhynchosporium secalis</name>
    <name type="common">Barley scald fungus</name>
    <dbReference type="NCBI Taxonomy" id="38038"/>
    <lineage>
        <taxon>Eukaryota</taxon>
        <taxon>Fungi</taxon>
        <taxon>Dikarya</taxon>
        <taxon>Ascomycota</taxon>
        <taxon>Pezizomycotina</taxon>
        <taxon>Leotiomycetes</taxon>
        <taxon>Helotiales</taxon>
        <taxon>Ploettnerulaceae</taxon>
        <taxon>Rhynchosporium</taxon>
    </lineage>
</organism>
<evidence type="ECO:0000259" key="1">
    <source>
        <dbReference type="Pfam" id="PF03358"/>
    </source>
</evidence>
<proteinExistence type="predicted"/>
<dbReference type="EMBL" id="FJVC01000269">
    <property type="protein sequence ID" value="CZT46839.1"/>
    <property type="molecule type" value="Genomic_DNA"/>
</dbReference>
<dbReference type="GO" id="GO:0010181">
    <property type="term" value="F:FMN binding"/>
    <property type="evidence" value="ECO:0007669"/>
    <property type="project" value="TreeGrafter"/>
</dbReference>
<dbReference type="Gene3D" id="3.40.50.360">
    <property type="match status" value="1"/>
</dbReference>
<dbReference type="Proteomes" id="UP000177625">
    <property type="component" value="Unassembled WGS sequence"/>
</dbReference>
<dbReference type="SUPFAM" id="SSF52218">
    <property type="entry name" value="Flavoproteins"/>
    <property type="match status" value="1"/>
</dbReference>
<dbReference type="InterPro" id="IPR005025">
    <property type="entry name" value="FMN_Rdtase-like_dom"/>
</dbReference>
<keyword evidence="3" id="KW-1185">Reference proteome</keyword>
<sequence>MNRIPLSTTLKIGLIICSTRSPRIGPDIASWIYTSISSSTTSSISLTTIDLQGFPLPISPCSMPIPAKQPLPLSPNAYGLESVNKWSKQIQKYSGFIFSTPQYNWSFPAVIKCAIDHLYHEWLGKPALIVSYGARGGEKANRALRQVLNGVRMSDWEAIVQLPTRAGGAESSDRNTLDAAVLKAWEELSKKEELLARLRELVEQAKTRAAF</sequence>
<dbReference type="GO" id="GO:0005829">
    <property type="term" value="C:cytosol"/>
    <property type="evidence" value="ECO:0007669"/>
    <property type="project" value="TreeGrafter"/>
</dbReference>
<evidence type="ECO:0000313" key="2">
    <source>
        <dbReference type="EMBL" id="CZT46839.1"/>
    </source>
</evidence>
<gene>
    <name evidence="2" type="ORF">RSE6_07340</name>
</gene>
<protein>
    <submittedName>
        <fullName evidence="2">Related to flavoprotein</fullName>
    </submittedName>
</protein>
<name>A0A1E1MCK5_RHYSE</name>
<dbReference type="Pfam" id="PF03358">
    <property type="entry name" value="FMN_red"/>
    <property type="match status" value="1"/>
</dbReference>
<dbReference type="GO" id="GO:0016491">
    <property type="term" value="F:oxidoreductase activity"/>
    <property type="evidence" value="ECO:0007669"/>
    <property type="project" value="InterPro"/>
</dbReference>
<evidence type="ECO:0000313" key="3">
    <source>
        <dbReference type="Proteomes" id="UP000177625"/>
    </source>
</evidence>
<feature type="domain" description="NADPH-dependent FMN reductase-like" evidence="1">
    <location>
        <begin position="11"/>
        <end position="155"/>
    </location>
</feature>
<accession>A0A1E1MCK5</accession>
<dbReference type="PANTHER" id="PTHR30543:SF21">
    <property type="entry name" value="NAD(P)H-DEPENDENT FMN REDUCTASE LOT6"/>
    <property type="match status" value="1"/>
</dbReference>
<dbReference type="PANTHER" id="PTHR30543">
    <property type="entry name" value="CHROMATE REDUCTASE"/>
    <property type="match status" value="1"/>
</dbReference>
<dbReference type="InterPro" id="IPR029039">
    <property type="entry name" value="Flavoprotein-like_sf"/>
</dbReference>
<dbReference type="InterPro" id="IPR050712">
    <property type="entry name" value="NAD(P)H-dep_reductase"/>
</dbReference>